<gene>
    <name evidence="3" type="ORF">LDH80_00760</name>
</gene>
<accession>A0ABY6QNJ0</accession>
<evidence type="ECO:0000256" key="1">
    <source>
        <dbReference type="SAM" id="MobiDB-lite"/>
    </source>
</evidence>
<dbReference type="SUPFAM" id="SSF82171">
    <property type="entry name" value="DPP6 N-terminal domain-like"/>
    <property type="match status" value="1"/>
</dbReference>
<feature type="chain" id="PRO_5045936667" description="TolB-like translocation protein" evidence="2">
    <location>
        <begin position="32"/>
        <end position="337"/>
    </location>
</feature>
<keyword evidence="2" id="KW-0732">Signal</keyword>
<proteinExistence type="predicted"/>
<reference evidence="3" key="1">
    <citation type="submission" date="2021-09" db="EMBL/GenBank/DDBJ databases">
        <title>Complete genome sequence and metabolic characterization of Streptomyces tanashiensis DSM 731 the producer of antibacterial Kalafungin and diverse secondary metabolites.</title>
        <authorList>
            <person name="Abbasi M.N."/>
            <person name="Anwar M.N."/>
            <person name="Alam K."/>
            <person name="Shoaib M."/>
            <person name="Lin Z."/>
            <person name="Hayat M."/>
            <person name="Ali M.I."/>
            <person name="Malik H.M.T."/>
            <person name="Ahmed I."/>
            <person name="Li A."/>
            <person name="Hailong Wang H."/>
            <person name="Zhang Y."/>
        </authorList>
    </citation>
    <scope>NUCLEOTIDE SEQUENCE</scope>
    <source>
        <strain evidence="3">Kala</strain>
    </source>
</reference>
<evidence type="ECO:0000313" key="4">
    <source>
        <dbReference type="Proteomes" id="UP001164506"/>
    </source>
</evidence>
<dbReference type="RefSeq" id="WP_267257841.1">
    <property type="nucleotide sequence ID" value="NZ_CP084204.1"/>
</dbReference>
<dbReference type="EMBL" id="CP084204">
    <property type="protein sequence ID" value="UZX19365.1"/>
    <property type="molecule type" value="Genomic_DNA"/>
</dbReference>
<evidence type="ECO:0000256" key="2">
    <source>
        <dbReference type="SAM" id="SignalP"/>
    </source>
</evidence>
<feature type="region of interest" description="Disordered" evidence="1">
    <location>
        <begin position="316"/>
        <end position="337"/>
    </location>
</feature>
<name>A0ABY6QNJ0_9ACTN</name>
<feature type="signal peptide" evidence="2">
    <location>
        <begin position="1"/>
        <end position="31"/>
    </location>
</feature>
<keyword evidence="4" id="KW-1185">Reference proteome</keyword>
<dbReference type="Gene3D" id="2.120.10.30">
    <property type="entry name" value="TolB, C-terminal domain"/>
    <property type="match status" value="1"/>
</dbReference>
<protein>
    <recommendedName>
        <fullName evidence="5">TolB-like translocation protein</fullName>
    </recommendedName>
</protein>
<evidence type="ECO:0000313" key="3">
    <source>
        <dbReference type="EMBL" id="UZX19365.1"/>
    </source>
</evidence>
<evidence type="ECO:0008006" key="5">
    <source>
        <dbReference type="Google" id="ProtNLM"/>
    </source>
</evidence>
<dbReference type="InterPro" id="IPR011042">
    <property type="entry name" value="6-blade_b-propeller_TolB-like"/>
</dbReference>
<organism evidence="3 4">
    <name type="scientific">Streptomyces tanashiensis</name>
    <dbReference type="NCBI Taxonomy" id="67367"/>
    <lineage>
        <taxon>Bacteria</taxon>
        <taxon>Bacillati</taxon>
        <taxon>Actinomycetota</taxon>
        <taxon>Actinomycetes</taxon>
        <taxon>Kitasatosporales</taxon>
        <taxon>Streptomycetaceae</taxon>
        <taxon>Streptomyces</taxon>
    </lineage>
</organism>
<dbReference type="GeneID" id="95597929"/>
<dbReference type="Proteomes" id="UP001164506">
    <property type="component" value="Chromosome"/>
</dbReference>
<sequence>MKTPTQRTKILITAVAAALLATLAATTIVNARRDARADTTASAAAPAGADAAPSAVGPPGGRLRVLSNGLLSTVPLADPHGPRTVTTRRCDRSYTAGGTTACLTPATALTGPRLLVLSDDQRIRHTVPLTGLPNRTRVSADGRMVAWTLFVGGDSYAGGGFSTRTGILDTRTGRLTGSLEEFAVYRQGRRYQAADVNVWGVTFADDNRFYATVSSAGTRSLAVGDLTARTLRTLADNVECPSLSPDHTRIAFKQAVNADPTKGWRLTVLDLASLRRTELAESRSVDDQAAWLDDDSVAYALQRDDGTNDIWTLPADGTGTPRVLVPGADSPAVLPKS</sequence>